<evidence type="ECO:0000256" key="3">
    <source>
        <dbReference type="ARBA" id="ARBA00022982"/>
    </source>
</evidence>
<dbReference type="AlphaFoldDB" id="A0A1M6ETC6"/>
<evidence type="ECO:0000256" key="1">
    <source>
        <dbReference type="ARBA" id="ARBA00008987"/>
    </source>
</evidence>
<dbReference type="Gene3D" id="3.40.30.10">
    <property type="entry name" value="Glutaredoxin"/>
    <property type="match status" value="1"/>
</dbReference>
<evidence type="ECO:0000256" key="5">
    <source>
        <dbReference type="ARBA" id="ARBA00023284"/>
    </source>
</evidence>
<evidence type="ECO:0000313" key="9">
    <source>
        <dbReference type="Proteomes" id="UP000184225"/>
    </source>
</evidence>
<dbReference type="GO" id="GO:0005829">
    <property type="term" value="C:cytosol"/>
    <property type="evidence" value="ECO:0007669"/>
    <property type="project" value="TreeGrafter"/>
</dbReference>
<protein>
    <recommendedName>
        <fullName evidence="6">Thioredoxin</fullName>
    </recommendedName>
</protein>
<dbReference type="InterPro" id="IPR013766">
    <property type="entry name" value="Thioredoxin_domain"/>
</dbReference>
<keyword evidence="3" id="KW-0249">Electron transport</keyword>
<evidence type="ECO:0000256" key="6">
    <source>
        <dbReference type="PIRNR" id="PIRNR000077"/>
    </source>
</evidence>
<dbReference type="EMBL" id="FQYY01000005">
    <property type="protein sequence ID" value="SHI88658.1"/>
    <property type="molecule type" value="Genomic_DNA"/>
</dbReference>
<evidence type="ECO:0000256" key="2">
    <source>
        <dbReference type="ARBA" id="ARBA00022448"/>
    </source>
</evidence>
<name>A0A1M6ETC6_9FLAO</name>
<evidence type="ECO:0000259" key="7">
    <source>
        <dbReference type="PROSITE" id="PS51352"/>
    </source>
</evidence>
<dbReference type="GO" id="GO:0015035">
    <property type="term" value="F:protein-disulfide reductase activity"/>
    <property type="evidence" value="ECO:0007669"/>
    <property type="project" value="InterPro"/>
</dbReference>
<sequence>MSKFGDLINLDVPVLLDFYTDWDESSTVMSPILKDVAAAIGDKGKVIKIDVDKNVMLANALRVKSLPTLILYKNGEMVWRKSGEEDANTLINLIQQHLQEEI</sequence>
<dbReference type="Pfam" id="PF00085">
    <property type="entry name" value="Thioredoxin"/>
    <property type="match status" value="1"/>
</dbReference>
<dbReference type="SUPFAM" id="SSF52833">
    <property type="entry name" value="Thioredoxin-like"/>
    <property type="match status" value="1"/>
</dbReference>
<dbReference type="InterPro" id="IPR005746">
    <property type="entry name" value="Thioredoxin"/>
</dbReference>
<keyword evidence="2" id="KW-0813">Transport</keyword>
<dbReference type="OrthoDB" id="9790390at2"/>
<organism evidence="8 9">
    <name type="scientific">Mesonia phycicola</name>
    <dbReference type="NCBI Taxonomy" id="579105"/>
    <lineage>
        <taxon>Bacteria</taxon>
        <taxon>Pseudomonadati</taxon>
        <taxon>Bacteroidota</taxon>
        <taxon>Flavobacteriia</taxon>
        <taxon>Flavobacteriales</taxon>
        <taxon>Flavobacteriaceae</taxon>
        <taxon>Mesonia</taxon>
    </lineage>
</organism>
<dbReference type="PROSITE" id="PS51352">
    <property type="entry name" value="THIOREDOXIN_2"/>
    <property type="match status" value="1"/>
</dbReference>
<dbReference type="Proteomes" id="UP000184225">
    <property type="component" value="Unassembled WGS sequence"/>
</dbReference>
<dbReference type="InterPro" id="IPR036249">
    <property type="entry name" value="Thioredoxin-like_sf"/>
</dbReference>
<dbReference type="PIRSF" id="PIRSF000077">
    <property type="entry name" value="Thioredoxin"/>
    <property type="match status" value="1"/>
</dbReference>
<dbReference type="PANTHER" id="PTHR45663">
    <property type="entry name" value="GEO12009P1"/>
    <property type="match status" value="1"/>
</dbReference>
<keyword evidence="5" id="KW-0676">Redox-active center</keyword>
<reference evidence="8 9" key="1">
    <citation type="submission" date="2016-11" db="EMBL/GenBank/DDBJ databases">
        <authorList>
            <person name="Jaros S."/>
            <person name="Januszkiewicz K."/>
            <person name="Wedrychowicz H."/>
        </authorList>
    </citation>
    <scope>NUCLEOTIDE SEQUENCE [LARGE SCALE GENOMIC DNA]</scope>
    <source>
        <strain evidence="8 9">DSM 21425</strain>
    </source>
</reference>
<feature type="domain" description="Thioredoxin" evidence="7">
    <location>
        <begin position="1"/>
        <end position="99"/>
    </location>
</feature>
<dbReference type="GO" id="GO:0045454">
    <property type="term" value="P:cell redox homeostasis"/>
    <property type="evidence" value="ECO:0007669"/>
    <property type="project" value="TreeGrafter"/>
</dbReference>
<evidence type="ECO:0000256" key="4">
    <source>
        <dbReference type="ARBA" id="ARBA00023157"/>
    </source>
</evidence>
<proteinExistence type="inferred from homology"/>
<dbReference type="PANTHER" id="PTHR45663:SF11">
    <property type="entry name" value="GEO12009P1"/>
    <property type="match status" value="1"/>
</dbReference>
<evidence type="ECO:0000313" key="8">
    <source>
        <dbReference type="EMBL" id="SHI88658.1"/>
    </source>
</evidence>
<dbReference type="STRING" id="579105.SAMN04488096_105246"/>
<dbReference type="RefSeq" id="WP_073150715.1">
    <property type="nucleotide sequence ID" value="NZ_FQYY01000005.1"/>
</dbReference>
<comment type="similarity">
    <text evidence="1 6">Belongs to the thioredoxin family.</text>
</comment>
<accession>A0A1M6ETC6</accession>
<keyword evidence="9" id="KW-1185">Reference proteome</keyword>
<dbReference type="CDD" id="cd02947">
    <property type="entry name" value="TRX_family"/>
    <property type="match status" value="1"/>
</dbReference>
<gene>
    <name evidence="8" type="ORF">SAMN04488096_105246</name>
</gene>
<keyword evidence="4" id="KW-1015">Disulfide bond</keyword>